<dbReference type="EMBL" id="QTTN01000057">
    <property type="protein sequence ID" value="REE57372.1"/>
    <property type="molecule type" value="Genomic_DNA"/>
</dbReference>
<evidence type="ECO:0000313" key="14">
    <source>
        <dbReference type="EMBL" id="REE57372.1"/>
    </source>
</evidence>
<dbReference type="GO" id="GO:0006400">
    <property type="term" value="P:tRNA modification"/>
    <property type="evidence" value="ECO:0007669"/>
    <property type="project" value="TreeGrafter"/>
</dbReference>
<dbReference type="Gene3D" id="3.40.50.300">
    <property type="entry name" value="P-loop containing nucleotide triphosphate hydrolases"/>
    <property type="match status" value="1"/>
</dbReference>
<feature type="site" description="Interaction with substrate tRNA" evidence="10">
    <location>
        <position position="132"/>
    </location>
</feature>
<comment type="cofactor">
    <cofactor evidence="1 10">
        <name>Mg(2+)</name>
        <dbReference type="ChEBI" id="CHEBI:18420"/>
    </cofactor>
</comment>
<comment type="caution">
    <text evidence="10">Lacks conserved residue(s) required for the propagation of feature annotation.</text>
</comment>
<dbReference type="PANTHER" id="PTHR11088">
    <property type="entry name" value="TRNA DIMETHYLALLYLTRANSFERASE"/>
    <property type="match status" value="1"/>
</dbReference>
<proteinExistence type="inferred from homology"/>
<evidence type="ECO:0000256" key="3">
    <source>
        <dbReference type="ARBA" id="ARBA00005842"/>
    </source>
</evidence>
<dbReference type="AlphaFoldDB" id="A0A3D9Q406"/>
<dbReference type="InterPro" id="IPR018022">
    <property type="entry name" value="IPT"/>
</dbReference>
<comment type="caution">
    <text evidence="14">The sequence shown here is derived from an EMBL/GenBank/DDBJ whole genome shotgun (WGS) entry which is preliminary data.</text>
</comment>
<dbReference type="OrthoDB" id="9776390at2"/>
<sequence>MSSATNESGKPKLLVLIGPTAVGKTRMSLDIAKAWNAEIISGDSIQVYKGMDIGTAKIKPEEQEGIPHHLIDICEPDHPFSVAEFQERCAALIPDITSRGKLPFIVGGTGLYVESVAFGYDFADAGGDEAFREEMRLFALAQGAEALHDRLRAVDPIAAERLHPNDQRRVIRALEVYHLTGGTVSEQLEGQKKESPFELCIIGLTMDRAVLYERINQRVDAMMEEGLVEEVRGLLAKGVPSNAVSMHGLGYKEIVLYLEGHLTLEEAVEMLKRDTRRFAKRQLSWFRHMKDIHWIDSSENFNKNLNLIHAILAGKFRMNLEYTFNQPFNDGGKIQ</sequence>
<name>A0A3D9Q406_9BACL</name>
<evidence type="ECO:0000256" key="11">
    <source>
        <dbReference type="RuleBase" id="RU003783"/>
    </source>
</evidence>
<dbReference type="Proteomes" id="UP000256304">
    <property type="component" value="Unassembled WGS sequence"/>
</dbReference>
<feature type="region of interest" description="Interaction with substrate tRNA" evidence="10">
    <location>
        <begin position="43"/>
        <end position="46"/>
    </location>
</feature>
<organism evidence="14 15">
    <name type="scientific">Paenibacillus taihuensis</name>
    <dbReference type="NCBI Taxonomy" id="1156355"/>
    <lineage>
        <taxon>Bacteria</taxon>
        <taxon>Bacillati</taxon>
        <taxon>Bacillota</taxon>
        <taxon>Bacilli</taxon>
        <taxon>Bacillales</taxon>
        <taxon>Paenibacillaceae</taxon>
        <taxon>Paenibacillus</taxon>
    </lineage>
</organism>
<evidence type="ECO:0000256" key="10">
    <source>
        <dbReference type="HAMAP-Rule" id="MF_00185"/>
    </source>
</evidence>
<dbReference type="RefSeq" id="WP_116192476.1">
    <property type="nucleotide sequence ID" value="NZ_QTTN01000057.1"/>
</dbReference>
<evidence type="ECO:0000313" key="15">
    <source>
        <dbReference type="Proteomes" id="UP000256304"/>
    </source>
</evidence>
<dbReference type="SUPFAM" id="SSF52540">
    <property type="entry name" value="P-loop containing nucleoside triphosphate hydrolases"/>
    <property type="match status" value="2"/>
</dbReference>
<keyword evidence="5 10" id="KW-0819">tRNA processing</keyword>
<dbReference type="HAMAP" id="MF_00185">
    <property type="entry name" value="IPP_trans"/>
    <property type="match status" value="1"/>
</dbReference>
<evidence type="ECO:0000256" key="13">
    <source>
        <dbReference type="RuleBase" id="RU003785"/>
    </source>
</evidence>
<evidence type="ECO:0000256" key="8">
    <source>
        <dbReference type="ARBA" id="ARBA00022842"/>
    </source>
</evidence>
<evidence type="ECO:0000256" key="2">
    <source>
        <dbReference type="ARBA" id="ARBA00003213"/>
    </source>
</evidence>
<evidence type="ECO:0000256" key="6">
    <source>
        <dbReference type="ARBA" id="ARBA00022741"/>
    </source>
</evidence>
<dbReference type="InterPro" id="IPR039657">
    <property type="entry name" value="Dimethylallyltransferase"/>
</dbReference>
<keyword evidence="4 10" id="KW-0808">Transferase</keyword>
<dbReference type="PANTHER" id="PTHR11088:SF60">
    <property type="entry name" value="TRNA DIMETHYLALLYLTRANSFERASE"/>
    <property type="match status" value="1"/>
</dbReference>
<dbReference type="Pfam" id="PF01715">
    <property type="entry name" value="IPPT"/>
    <property type="match status" value="1"/>
</dbReference>
<gene>
    <name evidence="10" type="primary">miaA</name>
    <name evidence="14" type="ORF">A8990_15718</name>
</gene>
<comment type="similarity">
    <text evidence="3 10 13">Belongs to the IPP transferase family.</text>
</comment>
<comment type="function">
    <text evidence="2 10 12">Catalyzes the transfer of a dimethylallyl group onto the adenine at position 37 in tRNAs that read codons beginning with uridine, leading to the formation of N6-(dimethylallyl)adenosine (i(6)A).</text>
</comment>
<keyword evidence="7 10" id="KW-0067">ATP-binding</keyword>
<reference evidence="14 15" key="1">
    <citation type="submission" date="2018-08" db="EMBL/GenBank/DDBJ databases">
        <title>Genomic Encyclopedia of Type Strains, Phase III (KMG-III): the genomes of soil and plant-associated and newly described type strains.</title>
        <authorList>
            <person name="Whitman W."/>
        </authorList>
    </citation>
    <scope>NUCLEOTIDE SEQUENCE [LARGE SCALE GENOMIC DNA]</scope>
    <source>
        <strain evidence="14 15">CGMCC 1.10966</strain>
    </source>
</reference>
<protein>
    <recommendedName>
        <fullName evidence="10">tRNA dimethylallyltransferase</fullName>
        <ecNumber evidence="10">2.5.1.75</ecNumber>
    </recommendedName>
    <alternativeName>
        <fullName evidence="10">Dimethylallyl diphosphate:tRNA dimethylallyltransferase</fullName>
        <shortName evidence="10">DMAPP:tRNA dimethylallyltransferase</shortName>
        <shortName evidence="10">DMATase</shortName>
    </alternativeName>
    <alternativeName>
        <fullName evidence="10">Isopentenyl-diphosphate:tRNA isopentenyltransferase</fullName>
        <shortName evidence="10">IPP transferase</shortName>
        <shortName evidence="10">IPPT</shortName>
        <shortName evidence="10">IPTase</shortName>
    </alternativeName>
</protein>
<evidence type="ECO:0000256" key="4">
    <source>
        <dbReference type="ARBA" id="ARBA00022679"/>
    </source>
</evidence>
<feature type="binding site" evidence="10">
    <location>
        <begin position="20"/>
        <end position="25"/>
    </location>
    <ligand>
        <name>substrate</name>
    </ligand>
</feature>
<evidence type="ECO:0000256" key="7">
    <source>
        <dbReference type="ARBA" id="ARBA00022840"/>
    </source>
</evidence>
<dbReference type="NCBIfam" id="TIGR00174">
    <property type="entry name" value="miaA"/>
    <property type="match status" value="1"/>
</dbReference>
<comment type="subunit">
    <text evidence="10">Monomer.</text>
</comment>
<comment type="catalytic activity">
    <reaction evidence="9 10 11">
        <text>adenosine(37) in tRNA + dimethylallyl diphosphate = N(6)-dimethylallyladenosine(37) in tRNA + diphosphate</text>
        <dbReference type="Rhea" id="RHEA:26482"/>
        <dbReference type="Rhea" id="RHEA-COMP:10162"/>
        <dbReference type="Rhea" id="RHEA-COMP:10375"/>
        <dbReference type="ChEBI" id="CHEBI:33019"/>
        <dbReference type="ChEBI" id="CHEBI:57623"/>
        <dbReference type="ChEBI" id="CHEBI:74411"/>
        <dbReference type="ChEBI" id="CHEBI:74415"/>
        <dbReference type="EC" id="2.5.1.75"/>
    </reaction>
</comment>
<dbReference type="GO" id="GO:0052381">
    <property type="term" value="F:tRNA dimethylallyltransferase activity"/>
    <property type="evidence" value="ECO:0007669"/>
    <property type="project" value="UniProtKB-UniRule"/>
</dbReference>
<evidence type="ECO:0000256" key="12">
    <source>
        <dbReference type="RuleBase" id="RU003784"/>
    </source>
</evidence>
<keyword evidence="6 10" id="KW-0547">Nucleotide-binding</keyword>
<dbReference type="EC" id="2.5.1.75" evidence="10"/>
<keyword evidence="15" id="KW-1185">Reference proteome</keyword>
<dbReference type="FunFam" id="1.10.20.140:FF:000001">
    <property type="entry name" value="tRNA dimethylallyltransferase"/>
    <property type="match status" value="1"/>
</dbReference>
<dbReference type="InterPro" id="IPR027417">
    <property type="entry name" value="P-loop_NTPase"/>
</dbReference>
<evidence type="ECO:0000256" key="9">
    <source>
        <dbReference type="ARBA" id="ARBA00049563"/>
    </source>
</evidence>
<evidence type="ECO:0000256" key="5">
    <source>
        <dbReference type="ARBA" id="ARBA00022694"/>
    </source>
</evidence>
<accession>A0A3D9Q406</accession>
<dbReference type="Gene3D" id="1.10.20.140">
    <property type="match status" value="1"/>
</dbReference>
<evidence type="ECO:0000256" key="1">
    <source>
        <dbReference type="ARBA" id="ARBA00001946"/>
    </source>
</evidence>
<keyword evidence="8 10" id="KW-0460">Magnesium</keyword>
<feature type="site" description="Interaction with substrate tRNA" evidence="10">
    <location>
        <position position="109"/>
    </location>
</feature>
<dbReference type="GO" id="GO:0005524">
    <property type="term" value="F:ATP binding"/>
    <property type="evidence" value="ECO:0007669"/>
    <property type="project" value="UniProtKB-UniRule"/>
</dbReference>
<feature type="binding site" evidence="10">
    <location>
        <begin position="18"/>
        <end position="25"/>
    </location>
    <ligand>
        <name>ATP</name>
        <dbReference type="ChEBI" id="CHEBI:30616"/>
    </ligand>
</feature>